<evidence type="ECO:0000313" key="2">
    <source>
        <dbReference type="EMBL" id="KAK8225784.1"/>
    </source>
</evidence>
<comment type="caution">
    <text evidence="2">The sequence shown here is derived from an EMBL/GenBank/DDBJ whole genome shotgun (WGS) entry which is preliminary data.</text>
</comment>
<accession>A0ABR1YCJ5</accession>
<feature type="compositionally biased region" description="Basic and acidic residues" evidence="1">
    <location>
        <begin position="88"/>
        <end position="99"/>
    </location>
</feature>
<feature type="region of interest" description="Disordered" evidence="1">
    <location>
        <begin position="24"/>
        <end position="100"/>
    </location>
</feature>
<reference evidence="2 3" key="1">
    <citation type="submission" date="2024-04" db="EMBL/GenBank/DDBJ databases">
        <title>Phyllosticta paracitricarpa is synonymous to the EU quarantine fungus P. citricarpa based on phylogenomic analyses.</title>
        <authorList>
            <consortium name="Lawrence Berkeley National Laboratory"/>
            <person name="Van Ingen-Buijs V.A."/>
            <person name="Van Westerhoven A.C."/>
            <person name="Haridas S."/>
            <person name="Skiadas P."/>
            <person name="Martin F."/>
            <person name="Groenewald J.Z."/>
            <person name="Crous P.W."/>
            <person name="Seidl M.F."/>
        </authorList>
    </citation>
    <scope>NUCLEOTIDE SEQUENCE [LARGE SCALE GENOMIC DNA]</scope>
    <source>
        <strain evidence="2 3">CBS 123374</strain>
    </source>
</reference>
<protein>
    <submittedName>
        <fullName evidence="2">Uncharacterized protein</fullName>
    </submittedName>
</protein>
<keyword evidence="3" id="KW-1185">Reference proteome</keyword>
<feature type="compositionally biased region" description="Acidic residues" evidence="1">
    <location>
        <begin position="151"/>
        <end position="161"/>
    </location>
</feature>
<gene>
    <name evidence="2" type="ORF">HDK90DRAFT_469498</name>
</gene>
<dbReference type="EMBL" id="JBBWRZ010000011">
    <property type="protein sequence ID" value="KAK8225784.1"/>
    <property type="molecule type" value="Genomic_DNA"/>
</dbReference>
<feature type="region of interest" description="Disordered" evidence="1">
    <location>
        <begin position="138"/>
        <end position="172"/>
    </location>
</feature>
<evidence type="ECO:0000256" key="1">
    <source>
        <dbReference type="SAM" id="MobiDB-lite"/>
    </source>
</evidence>
<sequence length="172" mass="19118">MSGPCLWVGKVRKRIKRLFTARKHQNLTKTPVPAKDDAAIPASEHGNRSERGIGPVETQSNDGNMHTSASHYISAASTDLESIPQVKSEGKYDEPRQLRQGEVGIRRFPYRISYANSASTHAPPAKVHLANRLVLELEEREDSSGSSDYSSEFDEIDEQSEFSDAGPLRRLL</sequence>
<evidence type="ECO:0000313" key="3">
    <source>
        <dbReference type="Proteomes" id="UP001492380"/>
    </source>
</evidence>
<feature type="compositionally biased region" description="Polar residues" evidence="1">
    <location>
        <begin position="57"/>
        <end position="80"/>
    </location>
</feature>
<proteinExistence type="predicted"/>
<name>A0ABR1YCJ5_9PEZI</name>
<organism evidence="2 3">
    <name type="scientific">Phyllosticta capitalensis</name>
    <dbReference type="NCBI Taxonomy" id="121624"/>
    <lineage>
        <taxon>Eukaryota</taxon>
        <taxon>Fungi</taxon>
        <taxon>Dikarya</taxon>
        <taxon>Ascomycota</taxon>
        <taxon>Pezizomycotina</taxon>
        <taxon>Dothideomycetes</taxon>
        <taxon>Dothideomycetes incertae sedis</taxon>
        <taxon>Botryosphaeriales</taxon>
        <taxon>Phyllostictaceae</taxon>
        <taxon>Phyllosticta</taxon>
    </lineage>
</organism>
<dbReference type="Proteomes" id="UP001492380">
    <property type="component" value="Unassembled WGS sequence"/>
</dbReference>